<feature type="non-terminal residue" evidence="1">
    <location>
        <position position="107"/>
    </location>
</feature>
<gene>
    <name evidence="1" type="ORF">SCLCIDRAFT_137981</name>
</gene>
<evidence type="ECO:0000313" key="2">
    <source>
        <dbReference type="Proteomes" id="UP000053989"/>
    </source>
</evidence>
<keyword evidence="2" id="KW-1185">Reference proteome</keyword>
<organism evidence="1 2">
    <name type="scientific">Scleroderma citrinum Foug A</name>
    <dbReference type="NCBI Taxonomy" id="1036808"/>
    <lineage>
        <taxon>Eukaryota</taxon>
        <taxon>Fungi</taxon>
        <taxon>Dikarya</taxon>
        <taxon>Basidiomycota</taxon>
        <taxon>Agaricomycotina</taxon>
        <taxon>Agaricomycetes</taxon>
        <taxon>Agaricomycetidae</taxon>
        <taxon>Boletales</taxon>
        <taxon>Sclerodermatineae</taxon>
        <taxon>Sclerodermataceae</taxon>
        <taxon>Scleroderma</taxon>
    </lineage>
</organism>
<dbReference type="EMBL" id="KN822167">
    <property type="protein sequence ID" value="KIM53902.1"/>
    <property type="molecule type" value="Genomic_DNA"/>
</dbReference>
<name>A0A0C2ZMP3_9AGAM</name>
<proteinExistence type="predicted"/>
<dbReference type="OrthoDB" id="3269759at2759"/>
<accession>A0A0C2ZMP3</accession>
<dbReference type="InParanoid" id="A0A0C2ZMP3"/>
<protein>
    <submittedName>
        <fullName evidence="1">Uncharacterized protein</fullName>
    </submittedName>
</protein>
<dbReference type="PANTHER" id="PTHR47481:SF31">
    <property type="entry name" value="OS01G0873500 PROTEIN"/>
    <property type="match status" value="1"/>
</dbReference>
<sequence>MIEYPEKLKPWIKDDRYVKQVIAASLLESLFLRVQKEEIAKGVWDALTNLFQNHSHIVAIDLRRKLQDTRCTKKGNLCAHFDKLHSLREQLAALGQSILDDDFAAVL</sequence>
<dbReference type="Pfam" id="PF14223">
    <property type="entry name" value="Retrotran_gag_2"/>
    <property type="match status" value="1"/>
</dbReference>
<dbReference type="AlphaFoldDB" id="A0A0C2ZMP3"/>
<reference evidence="1 2" key="1">
    <citation type="submission" date="2014-04" db="EMBL/GenBank/DDBJ databases">
        <authorList>
            <consortium name="DOE Joint Genome Institute"/>
            <person name="Kuo A."/>
            <person name="Kohler A."/>
            <person name="Nagy L.G."/>
            <person name="Floudas D."/>
            <person name="Copeland A."/>
            <person name="Barry K.W."/>
            <person name="Cichocki N."/>
            <person name="Veneault-Fourrey C."/>
            <person name="LaButti K."/>
            <person name="Lindquist E.A."/>
            <person name="Lipzen A."/>
            <person name="Lundell T."/>
            <person name="Morin E."/>
            <person name="Murat C."/>
            <person name="Sun H."/>
            <person name="Tunlid A."/>
            <person name="Henrissat B."/>
            <person name="Grigoriev I.V."/>
            <person name="Hibbett D.S."/>
            <person name="Martin F."/>
            <person name="Nordberg H.P."/>
            <person name="Cantor M.N."/>
            <person name="Hua S.X."/>
        </authorList>
    </citation>
    <scope>NUCLEOTIDE SEQUENCE [LARGE SCALE GENOMIC DNA]</scope>
    <source>
        <strain evidence="1 2">Foug A</strain>
    </source>
</reference>
<reference evidence="2" key="2">
    <citation type="submission" date="2015-01" db="EMBL/GenBank/DDBJ databases">
        <title>Evolutionary Origins and Diversification of the Mycorrhizal Mutualists.</title>
        <authorList>
            <consortium name="DOE Joint Genome Institute"/>
            <consortium name="Mycorrhizal Genomics Consortium"/>
            <person name="Kohler A."/>
            <person name="Kuo A."/>
            <person name="Nagy L.G."/>
            <person name="Floudas D."/>
            <person name="Copeland A."/>
            <person name="Barry K.W."/>
            <person name="Cichocki N."/>
            <person name="Veneault-Fourrey C."/>
            <person name="LaButti K."/>
            <person name="Lindquist E.A."/>
            <person name="Lipzen A."/>
            <person name="Lundell T."/>
            <person name="Morin E."/>
            <person name="Murat C."/>
            <person name="Riley R."/>
            <person name="Ohm R."/>
            <person name="Sun H."/>
            <person name="Tunlid A."/>
            <person name="Henrissat B."/>
            <person name="Grigoriev I.V."/>
            <person name="Hibbett D.S."/>
            <person name="Martin F."/>
        </authorList>
    </citation>
    <scope>NUCLEOTIDE SEQUENCE [LARGE SCALE GENOMIC DNA]</scope>
    <source>
        <strain evidence="2">Foug A</strain>
    </source>
</reference>
<evidence type="ECO:0000313" key="1">
    <source>
        <dbReference type="EMBL" id="KIM53902.1"/>
    </source>
</evidence>
<dbReference type="PANTHER" id="PTHR47481">
    <property type="match status" value="1"/>
</dbReference>
<dbReference type="HOGENOM" id="CLU_2446706_0_0_1"/>
<dbReference type="Proteomes" id="UP000053989">
    <property type="component" value="Unassembled WGS sequence"/>
</dbReference>